<keyword evidence="5" id="KW-1185">Reference proteome</keyword>
<sequence length="234" mass="26358">MKKKKQKRKTVLEQLVIEVKKHYRKIGLGLLILILVICGVILKFKEITVESEPTLSFTSSSITQQQQSETKMTLEQATKELEGGYVDLKGAINHPGMYPFKDDMRVFDVIELGGGVTKEADLTRLNYAQKLKDQMIVYVYKKGEETLPKEKLNHSPTESNFSEDSSEDKGDKKVSLNTANLEELQTVNGIGKKKAEAIIEFREANGSFKVIDDLKKVKGIGDKTFESLKQSIKL</sequence>
<dbReference type="PANTHER" id="PTHR21180">
    <property type="entry name" value="ENDONUCLEASE/EXONUCLEASE/PHOSPHATASE FAMILY DOMAIN-CONTAINING PROTEIN 1"/>
    <property type="match status" value="1"/>
</dbReference>
<dbReference type="SMART" id="SM00278">
    <property type="entry name" value="HhH1"/>
    <property type="match status" value="2"/>
</dbReference>
<dbReference type="EMBL" id="SDGV01000004">
    <property type="protein sequence ID" value="THB61932.1"/>
    <property type="molecule type" value="Genomic_DNA"/>
</dbReference>
<dbReference type="GO" id="GO:0006281">
    <property type="term" value="P:DNA repair"/>
    <property type="evidence" value="ECO:0007669"/>
    <property type="project" value="InterPro"/>
</dbReference>
<organism evidence="4 5">
    <name type="scientific">Vagococcus silagei</name>
    <dbReference type="NCBI Taxonomy" id="2508885"/>
    <lineage>
        <taxon>Bacteria</taxon>
        <taxon>Bacillati</taxon>
        <taxon>Bacillota</taxon>
        <taxon>Bacilli</taxon>
        <taxon>Lactobacillales</taxon>
        <taxon>Enterococcaceae</taxon>
        <taxon>Vagococcus</taxon>
    </lineage>
</organism>
<dbReference type="SUPFAM" id="SSF47781">
    <property type="entry name" value="RuvA domain 2-like"/>
    <property type="match status" value="1"/>
</dbReference>
<dbReference type="PANTHER" id="PTHR21180:SF32">
    <property type="entry name" value="ENDONUCLEASE_EXONUCLEASE_PHOSPHATASE FAMILY DOMAIN-CONTAINING PROTEIN 1"/>
    <property type="match status" value="1"/>
</dbReference>
<evidence type="ECO:0000256" key="1">
    <source>
        <dbReference type="SAM" id="MobiDB-lite"/>
    </source>
</evidence>
<keyword evidence="2" id="KW-0472">Membrane</keyword>
<dbReference type="Gene3D" id="1.10.150.280">
    <property type="entry name" value="AF1531-like domain"/>
    <property type="match status" value="1"/>
</dbReference>
<feature type="region of interest" description="Disordered" evidence="1">
    <location>
        <begin position="149"/>
        <end position="173"/>
    </location>
</feature>
<feature type="domain" description="Helix-hairpin-helix DNA-binding motif class 1" evidence="3">
    <location>
        <begin position="182"/>
        <end position="201"/>
    </location>
</feature>
<dbReference type="GO" id="GO:0003677">
    <property type="term" value="F:DNA binding"/>
    <property type="evidence" value="ECO:0007669"/>
    <property type="project" value="InterPro"/>
</dbReference>
<dbReference type="NCBIfam" id="TIGR00426">
    <property type="entry name" value="competence protein ComEA helix-hairpin-helix repeat region"/>
    <property type="match status" value="1"/>
</dbReference>
<dbReference type="RefSeq" id="WP_136135930.1">
    <property type="nucleotide sequence ID" value="NZ_SDGV01000004.1"/>
</dbReference>
<evidence type="ECO:0000313" key="4">
    <source>
        <dbReference type="EMBL" id="THB61932.1"/>
    </source>
</evidence>
<protein>
    <recommendedName>
        <fullName evidence="3">Helix-hairpin-helix DNA-binding motif class 1 domain-containing protein</fullName>
    </recommendedName>
</protein>
<dbReference type="InterPro" id="IPR004509">
    <property type="entry name" value="Competence_ComEA_HhH"/>
</dbReference>
<dbReference type="AlphaFoldDB" id="A0A4S3B4Z7"/>
<reference evidence="4 5" key="1">
    <citation type="submission" date="2019-01" db="EMBL/GenBank/DDBJ databases">
        <title>Vagococcus silagei sp. nov. isolated from brewer's grain.</title>
        <authorList>
            <person name="Guu J.-R."/>
        </authorList>
    </citation>
    <scope>NUCLEOTIDE SEQUENCE [LARGE SCALE GENOMIC DNA]</scope>
    <source>
        <strain evidence="4 5">2B-2</strain>
    </source>
</reference>
<dbReference type="OrthoDB" id="9790239at2"/>
<evidence type="ECO:0000259" key="3">
    <source>
        <dbReference type="SMART" id="SM00278"/>
    </source>
</evidence>
<dbReference type="InterPro" id="IPR010994">
    <property type="entry name" value="RuvA_2-like"/>
</dbReference>
<feature type="transmembrane region" description="Helical" evidence="2">
    <location>
        <begin position="26"/>
        <end position="44"/>
    </location>
</feature>
<dbReference type="GO" id="GO:0015627">
    <property type="term" value="C:type II protein secretion system complex"/>
    <property type="evidence" value="ECO:0007669"/>
    <property type="project" value="TreeGrafter"/>
</dbReference>
<dbReference type="Pfam" id="PF12836">
    <property type="entry name" value="HHH_3"/>
    <property type="match status" value="1"/>
</dbReference>
<accession>A0A4S3B4Z7</accession>
<name>A0A4S3B4Z7_9ENTE</name>
<proteinExistence type="predicted"/>
<dbReference type="InterPro" id="IPR051675">
    <property type="entry name" value="Endo/Exo/Phosphatase_dom_1"/>
</dbReference>
<keyword evidence="2" id="KW-1133">Transmembrane helix</keyword>
<dbReference type="GO" id="GO:0015628">
    <property type="term" value="P:protein secretion by the type II secretion system"/>
    <property type="evidence" value="ECO:0007669"/>
    <property type="project" value="TreeGrafter"/>
</dbReference>
<feature type="domain" description="Helix-hairpin-helix DNA-binding motif class 1" evidence="3">
    <location>
        <begin position="212"/>
        <end position="231"/>
    </location>
</feature>
<dbReference type="Proteomes" id="UP000310506">
    <property type="component" value="Unassembled WGS sequence"/>
</dbReference>
<dbReference type="InterPro" id="IPR003583">
    <property type="entry name" value="Hlx-hairpin-Hlx_DNA-bd_motif"/>
</dbReference>
<evidence type="ECO:0000313" key="5">
    <source>
        <dbReference type="Proteomes" id="UP000310506"/>
    </source>
</evidence>
<dbReference type="Gene3D" id="3.10.560.10">
    <property type="entry name" value="Outer membrane lipoprotein wza domain like"/>
    <property type="match status" value="1"/>
</dbReference>
<feature type="compositionally biased region" description="Polar residues" evidence="1">
    <location>
        <begin position="154"/>
        <end position="163"/>
    </location>
</feature>
<comment type="caution">
    <text evidence="4">The sequence shown here is derived from an EMBL/GenBank/DDBJ whole genome shotgun (WGS) entry which is preliminary data.</text>
</comment>
<evidence type="ECO:0000256" key="2">
    <source>
        <dbReference type="SAM" id="Phobius"/>
    </source>
</evidence>
<dbReference type="Pfam" id="PF10531">
    <property type="entry name" value="SLBB"/>
    <property type="match status" value="1"/>
</dbReference>
<gene>
    <name evidence="4" type="ORF">ESZ54_01620</name>
</gene>
<keyword evidence="2" id="KW-0812">Transmembrane</keyword>
<dbReference type="InterPro" id="IPR019554">
    <property type="entry name" value="Soluble_ligand-bd"/>
</dbReference>